<reference evidence="2 3" key="1">
    <citation type="submission" date="2019-09" db="EMBL/GenBank/DDBJ databases">
        <authorList>
            <person name="Depoorter E."/>
        </authorList>
    </citation>
    <scope>NUCLEOTIDE SEQUENCE [LARGE SCALE GENOMIC DNA]</scope>
    <source>
        <strain evidence="2">LMG 30113</strain>
    </source>
</reference>
<dbReference type="AlphaFoldDB" id="A0A6P2SJZ6"/>
<dbReference type="InterPro" id="IPR029079">
    <property type="entry name" value="Imm43"/>
</dbReference>
<accession>A0A6P2SJZ6</accession>
<evidence type="ECO:0000313" key="2">
    <source>
        <dbReference type="EMBL" id="VWC48358.1"/>
    </source>
</evidence>
<dbReference type="EMBL" id="CABVQD010000064">
    <property type="protein sequence ID" value="VWC48358.1"/>
    <property type="molecule type" value="Genomic_DNA"/>
</dbReference>
<proteinExistence type="predicted"/>
<keyword evidence="3" id="KW-1185">Reference proteome</keyword>
<sequence length="229" mass="26662">MKYYVLLERKERGCPVGSMQGIIYDEFVEDVEALEYWVKPWYNQFDDREIIFPGEMFLISRDKLILYDVRSGGAGSKFNLVSLEFLRVLVDFDVHLREMQPLHVVDRHGVCISKREYRIISFARDVYESAEGVVKESSILMPDEFGGQFSIESISIKAGVNRDLFKIKNIYSGQDPIFCSERFVDEVKVRQVDAGIEFRRIEEIDWASTTLSNSMDFLKNDSEPLLFIH</sequence>
<dbReference type="Proteomes" id="UP000494330">
    <property type="component" value="Unassembled WGS sequence"/>
</dbReference>
<dbReference type="Pfam" id="PF15570">
    <property type="entry name" value="Imm43"/>
    <property type="match status" value="1"/>
</dbReference>
<evidence type="ECO:0000259" key="1">
    <source>
        <dbReference type="Pfam" id="PF15570"/>
    </source>
</evidence>
<dbReference type="RefSeq" id="WP_152603477.1">
    <property type="nucleotide sequence ID" value="NZ_CABVQD010000064.1"/>
</dbReference>
<name>A0A6P2SJZ6_9BURK</name>
<organism evidence="2 3">
    <name type="scientific">Burkholderia paludis</name>
    <dbReference type="NCBI Taxonomy" id="1506587"/>
    <lineage>
        <taxon>Bacteria</taxon>
        <taxon>Pseudomonadati</taxon>
        <taxon>Pseudomonadota</taxon>
        <taxon>Betaproteobacteria</taxon>
        <taxon>Burkholderiales</taxon>
        <taxon>Burkholderiaceae</taxon>
        <taxon>Burkholderia</taxon>
        <taxon>Burkholderia cepacia complex</taxon>
    </lineage>
</organism>
<evidence type="ECO:0000313" key="3">
    <source>
        <dbReference type="Proteomes" id="UP000494330"/>
    </source>
</evidence>
<feature type="domain" description="Immunity protein 43" evidence="1">
    <location>
        <begin position="12"/>
        <end position="204"/>
    </location>
</feature>
<protein>
    <recommendedName>
        <fullName evidence="1">Immunity protein 43 domain-containing protein</fullName>
    </recommendedName>
</protein>
<gene>
    <name evidence="2" type="ORF">BPA30113_07513</name>
</gene>